<keyword evidence="7" id="KW-0245">EGF-like domain</keyword>
<dbReference type="Pfam" id="PF12036">
    <property type="entry name" value="DUF3522"/>
    <property type="match status" value="1"/>
</dbReference>
<dbReference type="Ensembl" id="ENSECRT00000027944.1">
    <property type="protein sequence ID" value="ENSECRP00000027370.1"/>
    <property type="gene ID" value="ENSECRG00000018530.1"/>
</dbReference>
<dbReference type="CTD" id="58986"/>
<dbReference type="PROSITE" id="PS51257">
    <property type="entry name" value="PROKAR_LIPOPROTEIN"/>
    <property type="match status" value="1"/>
</dbReference>
<dbReference type="RefSeq" id="XP_028670202.1">
    <property type="nucleotide sequence ID" value="XM_028814369.2"/>
</dbReference>
<feature type="signal peptide" evidence="9">
    <location>
        <begin position="1"/>
        <end position="20"/>
    </location>
</feature>
<evidence type="ECO:0000256" key="3">
    <source>
        <dbReference type="ARBA" id="ARBA00022475"/>
    </source>
</evidence>
<keyword evidence="6 8" id="KW-0472">Membrane</keyword>
<feature type="transmembrane region" description="Helical" evidence="8">
    <location>
        <begin position="714"/>
        <end position="733"/>
    </location>
</feature>
<evidence type="ECO:0000256" key="4">
    <source>
        <dbReference type="ARBA" id="ARBA00022692"/>
    </source>
</evidence>
<evidence type="ECO:0000256" key="9">
    <source>
        <dbReference type="SAM" id="SignalP"/>
    </source>
</evidence>
<dbReference type="PROSITE" id="PS00022">
    <property type="entry name" value="EGF_1"/>
    <property type="match status" value="1"/>
</dbReference>
<keyword evidence="7" id="KW-1015">Disulfide bond</keyword>
<reference evidence="11" key="2">
    <citation type="submission" date="2025-08" db="UniProtKB">
        <authorList>
            <consortium name="Ensembl"/>
        </authorList>
    </citation>
    <scope>IDENTIFICATION</scope>
</reference>
<feature type="transmembrane region" description="Helical" evidence="8">
    <location>
        <begin position="687"/>
        <end position="708"/>
    </location>
</feature>
<accession>A0A8C4T9S8</accession>
<feature type="disulfide bond" evidence="7">
    <location>
        <begin position="494"/>
        <end position="504"/>
    </location>
</feature>
<dbReference type="GeneTree" id="ENSGT00940000160060"/>
<dbReference type="InterPro" id="IPR021910">
    <property type="entry name" value="NGX6/PGAP6/MYMK"/>
</dbReference>
<keyword evidence="4 8" id="KW-0812">Transmembrane</keyword>
<evidence type="ECO:0000256" key="1">
    <source>
        <dbReference type="ARBA" id="ARBA00004651"/>
    </source>
</evidence>
<evidence type="ECO:0000313" key="11">
    <source>
        <dbReference type="Ensembl" id="ENSECRP00000027370.1"/>
    </source>
</evidence>
<dbReference type="GO" id="GO:0005886">
    <property type="term" value="C:plasma membrane"/>
    <property type="evidence" value="ECO:0007669"/>
    <property type="project" value="UniProtKB-SubCell"/>
</dbReference>
<dbReference type="GeneID" id="114661168"/>
<feature type="disulfide bond" evidence="7">
    <location>
        <begin position="519"/>
        <end position="528"/>
    </location>
</feature>
<dbReference type="InterPro" id="IPR000742">
    <property type="entry name" value="EGF"/>
</dbReference>
<feature type="transmembrane region" description="Helical" evidence="8">
    <location>
        <begin position="541"/>
        <end position="563"/>
    </location>
</feature>
<feature type="chain" id="PRO_5034201320" evidence="9">
    <location>
        <begin position="21"/>
        <end position="761"/>
    </location>
</feature>
<feature type="transmembrane region" description="Helical" evidence="8">
    <location>
        <begin position="652"/>
        <end position="671"/>
    </location>
</feature>
<comment type="caution">
    <text evidence="7">Lacks conserved residue(s) required for the propagation of feature annotation.</text>
</comment>
<keyword evidence="3" id="KW-1003">Cell membrane</keyword>
<sequence length="761" mass="84646">MKDRIVSGLIFTVFITSCAANDLTYVSEYSSVVPQKLDSYSWYGNVRLALFKVPEDTVLVRWLLTVSQRGDSDCGNTYITIHIRAGAPPVINPLQTEFPMHTAFDIAYNLTLTLNSNGQNLTFLNLTNPVAGEWFMAAHLPKHDGKIEQKGFSSQCLYLFQSQMFVRKVIDIPILVPGVAVQNGVSSSDRPALFKIYIPNYAVDLSVQLTNCTQWTAGGCPVLLTVGSATLLPGSTKTLNCSWSINCTVELQFLPWQNWVRVTVESINANMPVSFQIKADLTVGCKPHTAGLFGGFFTNFNGNTTNQSAINVNTSFPVDNLTLLDDTTKVKLDNKTTNTLLPTPCLLSQSMFREDLDVVSARFAVITKPNFTISSITPALFSLNLNRIADSGGTLTLDLRLNKTSLTNENSTIVACLNARSPIMTNNGTETCSTAFSQGYSTKLNITSPEATLYIPFPESAWWYLSILLVCPENISECGEVSGTALAAAELRACINDCGTYGECRMLRSYGYLYAACVCKAGWGGWSCTDETTAQSYGRQLLAALLLTLSNLLFIPLIVVAVYRHFIVEASVYTFTMFFSTFYHACDQPGITVMCIMEYDTLQYCDFLGSVSSIWVTILCMARVKDILKYMLFMLGCLIIAMSMQLDRRGLWNMLGPSLFALITMVAAWTYRGVKRRHCYPSSWKRWVFFLIPGLATAIIGLCVYVFAETDDNYYYTHSLWHIMVATSAAFLLPPRDKHRKPWGLSQRFFCRSVMPLPTSR</sequence>
<feature type="transmembrane region" description="Helical" evidence="8">
    <location>
        <begin position="627"/>
        <end position="646"/>
    </location>
</feature>
<protein>
    <submittedName>
        <fullName evidence="11">Post-glycosylphosphatidylinositol attachment to proteins 6</fullName>
    </submittedName>
</protein>
<evidence type="ECO:0000256" key="2">
    <source>
        <dbReference type="ARBA" id="ARBA00005542"/>
    </source>
</evidence>
<proteinExistence type="inferred from homology"/>
<dbReference type="AlphaFoldDB" id="A0A8C4T9S8"/>
<feature type="domain" description="EGF-like" evidence="10">
    <location>
        <begin position="490"/>
        <end position="529"/>
    </location>
</feature>
<keyword evidence="12" id="KW-1185">Reference proteome</keyword>
<evidence type="ECO:0000256" key="5">
    <source>
        <dbReference type="ARBA" id="ARBA00022989"/>
    </source>
</evidence>
<evidence type="ECO:0000259" key="10">
    <source>
        <dbReference type="PROSITE" id="PS50026"/>
    </source>
</evidence>
<keyword evidence="5 8" id="KW-1133">Transmembrane helix</keyword>
<comment type="similarity">
    <text evidence="2">Belongs to the TMEM8 family.</text>
</comment>
<name>A0A8C4T9S8_ERPCA</name>
<gene>
    <name evidence="11" type="primary">pgap6</name>
</gene>
<reference evidence="11" key="1">
    <citation type="submission" date="2021-06" db="EMBL/GenBank/DDBJ databases">
        <authorList>
            <consortium name="Wellcome Sanger Institute Data Sharing"/>
        </authorList>
    </citation>
    <scope>NUCLEOTIDE SEQUENCE [LARGE SCALE GENOMIC DNA]</scope>
</reference>
<evidence type="ECO:0000313" key="12">
    <source>
        <dbReference type="Proteomes" id="UP000694620"/>
    </source>
</evidence>
<dbReference type="PANTHER" id="PTHR14319:SF7">
    <property type="entry name" value="POST-GPI ATTACHMENT TO PROTEINS FACTOR 6"/>
    <property type="match status" value="1"/>
</dbReference>
<dbReference type="PROSITE" id="PS50026">
    <property type="entry name" value="EGF_3"/>
    <property type="match status" value="1"/>
</dbReference>
<dbReference type="PANTHER" id="PTHR14319">
    <property type="entry name" value="FIVE-SPAN TRANSMEMBRANE PROTEIN M83"/>
    <property type="match status" value="1"/>
</dbReference>
<dbReference type="PROSITE" id="PS01186">
    <property type="entry name" value="EGF_2"/>
    <property type="match status" value="1"/>
</dbReference>
<comment type="subcellular location">
    <subcellularLocation>
        <location evidence="1">Cell membrane</location>
        <topology evidence="1">Multi-pass membrane protein</topology>
    </subcellularLocation>
</comment>
<evidence type="ECO:0000256" key="7">
    <source>
        <dbReference type="PROSITE-ProRule" id="PRU00076"/>
    </source>
</evidence>
<keyword evidence="9" id="KW-0732">Signal</keyword>
<dbReference type="RefSeq" id="XP_028670203.1">
    <property type="nucleotide sequence ID" value="XM_028814370.2"/>
</dbReference>
<organism evidence="11 12">
    <name type="scientific">Erpetoichthys calabaricus</name>
    <name type="common">Rope fish</name>
    <name type="synonym">Calamoichthys calabaricus</name>
    <dbReference type="NCBI Taxonomy" id="27687"/>
    <lineage>
        <taxon>Eukaryota</taxon>
        <taxon>Metazoa</taxon>
        <taxon>Chordata</taxon>
        <taxon>Craniata</taxon>
        <taxon>Vertebrata</taxon>
        <taxon>Euteleostomi</taxon>
        <taxon>Actinopterygii</taxon>
        <taxon>Polypteriformes</taxon>
        <taxon>Polypteridae</taxon>
        <taxon>Erpetoichthys</taxon>
    </lineage>
</organism>
<dbReference type="Proteomes" id="UP000694620">
    <property type="component" value="Chromosome 11"/>
</dbReference>
<reference evidence="11" key="3">
    <citation type="submission" date="2025-09" db="UniProtKB">
        <authorList>
            <consortium name="Ensembl"/>
        </authorList>
    </citation>
    <scope>IDENTIFICATION</scope>
</reference>
<evidence type="ECO:0000256" key="6">
    <source>
        <dbReference type="ARBA" id="ARBA00023136"/>
    </source>
</evidence>
<evidence type="ECO:0000256" key="8">
    <source>
        <dbReference type="SAM" id="Phobius"/>
    </source>
</evidence>